<reference evidence="3" key="2">
    <citation type="submission" date="2025-08" db="UniProtKB">
        <authorList>
            <consortium name="Ensembl"/>
        </authorList>
    </citation>
    <scope>IDENTIFICATION</scope>
</reference>
<evidence type="ECO:0000313" key="4">
    <source>
        <dbReference type="Proteomes" id="UP000007875"/>
    </source>
</evidence>
<dbReference type="HOGENOM" id="CLU_102418_0_0_1"/>
<evidence type="ECO:0000313" key="3">
    <source>
        <dbReference type="Ensembl" id="ENSCSAVP00000005841.1"/>
    </source>
</evidence>
<dbReference type="InterPro" id="IPR038929">
    <property type="entry name" value="CCDC13"/>
</dbReference>
<dbReference type="GeneTree" id="ENSGT00390000000596"/>
<dbReference type="OMA" id="CETEQET"/>
<dbReference type="GO" id="GO:0031122">
    <property type="term" value="P:cytoplasmic microtubule organization"/>
    <property type="evidence" value="ECO:0007669"/>
    <property type="project" value="TreeGrafter"/>
</dbReference>
<dbReference type="GO" id="GO:0034451">
    <property type="term" value="C:centriolar satellite"/>
    <property type="evidence" value="ECO:0007669"/>
    <property type="project" value="TreeGrafter"/>
</dbReference>
<proteinExistence type="predicted"/>
<dbReference type="eggNOG" id="ENOG502QSV1">
    <property type="taxonomic scope" value="Eukaryota"/>
</dbReference>
<dbReference type="Proteomes" id="UP000007875">
    <property type="component" value="Unassembled WGS sequence"/>
</dbReference>
<protein>
    <submittedName>
        <fullName evidence="3">Uncharacterized protein</fullName>
    </submittedName>
</protein>
<dbReference type="STRING" id="51511.ENSCSAVP00000005841"/>
<dbReference type="PANTHER" id="PTHR31935">
    <property type="entry name" value="COILED-COIL DOMAIN-CONTAINING PROTEIN 13"/>
    <property type="match status" value="1"/>
</dbReference>
<dbReference type="AlphaFoldDB" id="H2YKI9"/>
<feature type="compositionally biased region" description="Low complexity" evidence="2">
    <location>
        <begin position="33"/>
        <end position="43"/>
    </location>
</feature>
<organism evidence="3 4">
    <name type="scientific">Ciona savignyi</name>
    <name type="common">Pacific transparent sea squirt</name>
    <dbReference type="NCBI Taxonomy" id="51511"/>
    <lineage>
        <taxon>Eukaryota</taxon>
        <taxon>Metazoa</taxon>
        <taxon>Chordata</taxon>
        <taxon>Tunicata</taxon>
        <taxon>Ascidiacea</taxon>
        <taxon>Phlebobranchia</taxon>
        <taxon>Cionidae</taxon>
        <taxon>Ciona</taxon>
    </lineage>
</organism>
<sequence length="249" mass="28012">MENEHDLKLQFSRMQEEQRKKMERLKQRQAMNSKASSNSVSSTFGVSDQLDLSLNDVTTSSTVGLNATLEAANTSMREEIRELKDETGRLRKVLAEKEYEVKKANKKMAKLDEEKRLLTGAGIASDSASTKIVDLSKKNRELTAQMESERAKTFRLQQKVNELENQTTLMPANSKGDNIASKSINVRQSFSNMVTADGLTLPELENQLTSVNLKASEYRNQVQALKQELKVAQKVLSQEIGDEKVNIQQ</sequence>
<feature type="coiled-coil region" evidence="1">
    <location>
        <begin position="201"/>
        <end position="235"/>
    </location>
</feature>
<dbReference type="GO" id="GO:1905515">
    <property type="term" value="P:non-motile cilium assembly"/>
    <property type="evidence" value="ECO:0007669"/>
    <property type="project" value="TreeGrafter"/>
</dbReference>
<reference evidence="3" key="3">
    <citation type="submission" date="2025-09" db="UniProtKB">
        <authorList>
            <consortium name="Ensembl"/>
        </authorList>
    </citation>
    <scope>IDENTIFICATION</scope>
</reference>
<evidence type="ECO:0000256" key="2">
    <source>
        <dbReference type="SAM" id="MobiDB-lite"/>
    </source>
</evidence>
<keyword evidence="4" id="KW-1185">Reference proteome</keyword>
<keyword evidence="1" id="KW-0175">Coiled coil</keyword>
<feature type="region of interest" description="Disordered" evidence="2">
    <location>
        <begin position="1"/>
        <end position="43"/>
    </location>
</feature>
<feature type="coiled-coil region" evidence="1">
    <location>
        <begin position="66"/>
        <end position="166"/>
    </location>
</feature>
<name>H2YKI9_CIOSA</name>
<dbReference type="PANTHER" id="PTHR31935:SF1">
    <property type="entry name" value="COILED-COIL DOMAIN-CONTAINING PROTEIN 13"/>
    <property type="match status" value="1"/>
</dbReference>
<dbReference type="InParanoid" id="H2YKI9"/>
<feature type="compositionally biased region" description="Basic and acidic residues" evidence="2">
    <location>
        <begin position="1"/>
        <end position="26"/>
    </location>
</feature>
<evidence type="ECO:0000256" key="1">
    <source>
        <dbReference type="SAM" id="Coils"/>
    </source>
</evidence>
<reference evidence="4" key="1">
    <citation type="submission" date="2003-08" db="EMBL/GenBank/DDBJ databases">
        <authorList>
            <person name="Birren B."/>
            <person name="Nusbaum C."/>
            <person name="Abebe A."/>
            <person name="Abouelleil A."/>
            <person name="Adekoya E."/>
            <person name="Ait-zahra M."/>
            <person name="Allen N."/>
            <person name="Allen T."/>
            <person name="An P."/>
            <person name="Anderson M."/>
            <person name="Anderson S."/>
            <person name="Arachchi H."/>
            <person name="Armbruster J."/>
            <person name="Bachantsang P."/>
            <person name="Baldwin J."/>
            <person name="Barry A."/>
            <person name="Bayul T."/>
            <person name="Blitshsteyn B."/>
            <person name="Bloom T."/>
            <person name="Blye J."/>
            <person name="Boguslavskiy L."/>
            <person name="Borowsky M."/>
            <person name="Boukhgalter B."/>
            <person name="Brunache A."/>
            <person name="Butler J."/>
            <person name="Calixte N."/>
            <person name="Calvo S."/>
            <person name="Camarata J."/>
            <person name="Campo K."/>
            <person name="Chang J."/>
            <person name="Cheshatsang Y."/>
            <person name="Citroen M."/>
            <person name="Collymore A."/>
            <person name="Considine T."/>
            <person name="Cook A."/>
            <person name="Cooke P."/>
            <person name="Corum B."/>
            <person name="Cuomo C."/>
            <person name="David R."/>
            <person name="Dawoe T."/>
            <person name="Degray S."/>
            <person name="Dodge S."/>
            <person name="Dooley K."/>
            <person name="Dorje P."/>
            <person name="Dorjee K."/>
            <person name="Dorris L."/>
            <person name="Duffey N."/>
            <person name="Dupes A."/>
            <person name="Elkins T."/>
            <person name="Engels R."/>
            <person name="Erickson J."/>
            <person name="Farina A."/>
            <person name="Faro S."/>
            <person name="Ferreira P."/>
            <person name="Fischer H."/>
            <person name="Fitzgerald M."/>
            <person name="Foley K."/>
            <person name="Gage D."/>
            <person name="Galagan J."/>
            <person name="Gearin G."/>
            <person name="Gnerre S."/>
            <person name="Gnirke A."/>
            <person name="Goyette A."/>
            <person name="Graham J."/>
            <person name="Grandbois E."/>
            <person name="Gyaltsen K."/>
            <person name="Hafez N."/>
            <person name="Hagopian D."/>
            <person name="Hagos B."/>
            <person name="Hall J."/>
            <person name="Hatcher B."/>
            <person name="Heller A."/>
            <person name="Higgins H."/>
            <person name="Honan T."/>
            <person name="Horn A."/>
            <person name="Houde N."/>
            <person name="Hughes L."/>
            <person name="Hulme W."/>
            <person name="Husby E."/>
            <person name="Iliev I."/>
            <person name="Jaffe D."/>
            <person name="Jones C."/>
            <person name="Kamal M."/>
            <person name="Kamat A."/>
            <person name="Kamvysselis M."/>
            <person name="Karlsson E."/>
            <person name="Kells C."/>
            <person name="Kieu A."/>
            <person name="Kisner P."/>
            <person name="Kodira C."/>
            <person name="Kulbokas E."/>
            <person name="Labutti K."/>
            <person name="Lama D."/>
            <person name="Landers T."/>
            <person name="Leger J."/>
            <person name="Levine S."/>
            <person name="Lewis D."/>
            <person name="Lewis T."/>
            <person name="Lindblad-toh K."/>
            <person name="Liu X."/>
            <person name="Lokyitsang T."/>
            <person name="Lokyitsang Y."/>
            <person name="Lucien O."/>
            <person name="Lui A."/>
            <person name="Ma L.J."/>
            <person name="Mabbitt R."/>
            <person name="Macdonald J."/>
            <person name="Maclean C."/>
            <person name="Major J."/>
            <person name="Manning J."/>
            <person name="Marabella R."/>
            <person name="Maru K."/>
            <person name="Matthews C."/>
            <person name="Mauceli E."/>
            <person name="Mccarthy M."/>
            <person name="Mcdonough S."/>
            <person name="Mcghee T."/>
            <person name="Meldrim J."/>
            <person name="Meneus L."/>
            <person name="Mesirov J."/>
            <person name="Mihalev A."/>
            <person name="Mihova T."/>
            <person name="Mikkelsen T."/>
            <person name="Mlenga V."/>
            <person name="Moru K."/>
            <person name="Mozes J."/>
            <person name="Mulrain L."/>
            <person name="Munson G."/>
            <person name="Naylor J."/>
            <person name="Newes C."/>
            <person name="Nguyen C."/>
            <person name="Nguyen N."/>
            <person name="Nguyen T."/>
            <person name="Nicol R."/>
            <person name="Nielsen C."/>
            <person name="Nizzari M."/>
            <person name="Norbu C."/>
            <person name="Norbu N."/>
            <person name="O'donnell P."/>
            <person name="Okoawo O."/>
            <person name="O'leary S."/>
            <person name="Omotosho B."/>
            <person name="O'neill K."/>
            <person name="Osman S."/>
            <person name="Parker S."/>
            <person name="Perrin D."/>
            <person name="Phunkhang P."/>
            <person name="Piqani B."/>
            <person name="Purcell S."/>
            <person name="Rachupka T."/>
            <person name="Ramasamy U."/>
            <person name="Rameau R."/>
            <person name="Ray V."/>
            <person name="Raymond C."/>
            <person name="Retta R."/>
            <person name="Richardson S."/>
            <person name="Rise C."/>
            <person name="Rodriguez J."/>
            <person name="Rogers J."/>
            <person name="Rogov P."/>
            <person name="Rutman M."/>
            <person name="Schupbach R."/>
            <person name="Seaman C."/>
            <person name="Settipalli S."/>
            <person name="Sharpe T."/>
            <person name="Sheridan J."/>
            <person name="Sherpa N."/>
            <person name="Shi J."/>
            <person name="Smirnov S."/>
            <person name="Smith C."/>
            <person name="Sougnez C."/>
            <person name="Spencer B."/>
            <person name="Stalker J."/>
            <person name="Stange-thomann N."/>
            <person name="Stavropoulos S."/>
            <person name="Stetson K."/>
            <person name="Stone C."/>
            <person name="Stone S."/>
            <person name="Stubbs M."/>
            <person name="Talamas J."/>
            <person name="Tchuinga P."/>
            <person name="Tenzing P."/>
            <person name="Tesfaye S."/>
            <person name="Theodore J."/>
            <person name="Thoulutsang Y."/>
            <person name="Topham K."/>
            <person name="Towey S."/>
            <person name="Tsamla T."/>
            <person name="Tsomo N."/>
            <person name="Vallee D."/>
            <person name="Vassiliev H."/>
            <person name="Venkataraman V."/>
            <person name="Vinson J."/>
            <person name="Vo A."/>
            <person name="Wade C."/>
            <person name="Wang S."/>
            <person name="Wangchuk T."/>
            <person name="Wangdi T."/>
            <person name="Whittaker C."/>
            <person name="Wilkinson J."/>
            <person name="Wu Y."/>
            <person name="Wyman D."/>
            <person name="Yadav S."/>
            <person name="Yang S."/>
            <person name="Yang X."/>
            <person name="Yeager S."/>
            <person name="Yee E."/>
            <person name="Young G."/>
            <person name="Zainoun J."/>
            <person name="Zembeck L."/>
            <person name="Zimmer A."/>
            <person name="Zody M."/>
            <person name="Lander E."/>
        </authorList>
    </citation>
    <scope>NUCLEOTIDE SEQUENCE [LARGE SCALE GENOMIC DNA]</scope>
</reference>
<accession>H2YKI9</accession>
<dbReference type="Ensembl" id="ENSCSAVT00000005916.1">
    <property type="protein sequence ID" value="ENSCSAVP00000005841.1"/>
    <property type="gene ID" value="ENSCSAVG00000003488.1"/>
</dbReference>